<dbReference type="Pfam" id="PF02597">
    <property type="entry name" value="ThiS"/>
    <property type="match status" value="1"/>
</dbReference>
<dbReference type="InterPro" id="IPR003749">
    <property type="entry name" value="ThiS/MoaD-like"/>
</dbReference>
<sequence>MSKHTHFFFNGQEYFTQNPITLFDLIAYFNYNNSLLVLEYNNLIYCNKKNLNNTYITNNDKIEIVTIVGGG</sequence>
<gene>
    <name evidence="1" type="primary">thiS</name>
</gene>
<dbReference type="AlphaFoldDB" id="A0A023HA11"/>
<geneLocation type="chloroplast" evidence="1"/>
<dbReference type="RefSeq" id="YP_009028839.1">
    <property type="nucleotide sequence ID" value="NC_024080.1"/>
</dbReference>
<dbReference type="CDD" id="cd00565">
    <property type="entry name" value="Ubl_ThiS"/>
    <property type="match status" value="1"/>
</dbReference>
<keyword evidence="1" id="KW-0934">Plastid</keyword>
<dbReference type="InterPro" id="IPR016155">
    <property type="entry name" value="Mopterin_synth/thiamin_S_b"/>
</dbReference>
<dbReference type="GeneID" id="19739742"/>
<protein>
    <submittedName>
        <fullName evidence="1">Thiamine biosynthesis protein S</fullName>
    </submittedName>
</protein>
<dbReference type="SUPFAM" id="SSF54285">
    <property type="entry name" value="MoaD/ThiS"/>
    <property type="match status" value="1"/>
</dbReference>
<organism evidence="1">
    <name type="scientific">Asterionellopsis glacialis</name>
    <dbReference type="NCBI Taxonomy" id="33640"/>
    <lineage>
        <taxon>Eukaryota</taxon>
        <taxon>Sar</taxon>
        <taxon>Stramenopiles</taxon>
        <taxon>Ochrophyta</taxon>
        <taxon>Bacillariophyta</taxon>
        <taxon>Fragilariophyceae</taxon>
        <taxon>Fragilariophycidae</taxon>
        <taxon>Fragilariales</taxon>
        <taxon>Fragilariaceae</taxon>
        <taxon>Asterionellopsis</taxon>
    </lineage>
</organism>
<dbReference type="Gene3D" id="3.10.20.30">
    <property type="match status" value="1"/>
</dbReference>
<dbReference type="InterPro" id="IPR012675">
    <property type="entry name" value="Beta-grasp_dom_sf"/>
</dbReference>
<keyword evidence="1" id="KW-0150">Chloroplast</keyword>
<accession>A0A023HA11</accession>
<dbReference type="PANTHER" id="PTHR34472">
    <property type="entry name" value="SULFUR CARRIER PROTEIN THIS"/>
    <property type="match status" value="1"/>
</dbReference>
<dbReference type="InterPro" id="IPR010035">
    <property type="entry name" value="Thi_S"/>
</dbReference>
<proteinExistence type="predicted"/>
<dbReference type="NCBIfam" id="TIGR01683">
    <property type="entry name" value="thiS"/>
    <property type="match status" value="1"/>
</dbReference>
<name>A0A023HA11_9STRA</name>
<reference evidence="1" key="1">
    <citation type="journal article" date="2014" name="Genome Biol. Evol.">
        <title>Serial gene losses and foreign DNA underlie size and sequence variation in the plastid genomes of diatoms.</title>
        <authorList>
            <person name="Ruck E.C."/>
            <person name="Nakov T."/>
            <person name="Jansen R.K."/>
            <person name="Theriot E.C."/>
            <person name="Alverson A.J."/>
        </authorList>
    </citation>
    <scope>NUCLEOTIDE SEQUENCE</scope>
    <source>
        <strain evidence="1">Ccmp1717</strain>
    </source>
</reference>
<dbReference type="PANTHER" id="PTHR34472:SF1">
    <property type="entry name" value="SULFUR CARRIER PROTEIN THIS"/>
    <property type="match status" value="1"/>
</dbReference>
<evidence type="ECO:0000313" key="1">
    <source>
        <dbReference type="EMBL" id="AGH28386.1"/>
    </source>
</evidence>
<dbReference type="EMBL" id="KC509520">
    <property type="protein sequence ID" value="AGH28386.1"/>
    <property type="molecule type" value="Genomic_DNA"/>
</dbReference>